<evidence type="ECO:0008006" key="3">
    <source>
        <dbReference type="Google" id="ProtNLM"/>
    </source>
</evidence>
<proteinExistence type="predicted"/>
<protein>
    <recommendedName>
        <fullName evidence="3">DUF2922 domain-containing protein</fullName>
    </recommendedName>
</protein>
<dbReference type="Pfam" id="PF11148">
    <property type="entry name" value="DUF2922"/>
    <property type="match status" value="1"/>
</dbReference>
<dbReference type="EMBL" id="JAFBED010000004">
    <property type="protein sequence ID" value="MBM7620210.1"/>
    <property type="molecule type" value="Genomic_DNA"/>
</dbReference>
<sequence length="71" mass="7590">MFTLELYFLNEEEKSVKISVDDPRADVTGEELAIAMASIIAADVFTSSGGNLVSAVGAKVIERNVTEIEIA</sequence>
<reference evidence="1 2" key="1">
    <citation type="submission" date="2021-01" db="EMBL/GenBank/DDBJ databases">
        <title>Genomic Encyclopedia of Type Strains, Phase IV (KMG-IV): sequencing the most valuable type-strain genomes for metagenomic binning, comparative biology and taxonomic classification.</title>
        <authorList>
            <person name="Goeker M."/>
        </authorList>
    </citation>
    <scope>NUCLEOTIDE SEQUENCE [LARGE SCALE GENOMIC DNA]</scope>
    <source>
        <strain evidence="1 2">DSM 25879</strain>
    </source>
</reference>
<evidence type="ECO:0000313" key="2">
    <source>
        <dbReference type="Proteomes" id="UP000737402"/>
    </source>
</evidence>
<keyword evidence="2" id="KW-1185">Reference proteome</keyword>
<dbReference type="RefSeq" id="WP_204415744.1">
    <property type="nucleotide sequence ID" value="NZ_JAFBED010000004.1"/>
</dbReference>
<gene>
    <name evidence="1" type="ORF">JOC95_002063</name>
</gene>
<organism evidence="1 2">
    <name type="scientific">Sutcliffiella tianshenii</name>
    <dbReference type="NCBI Taxonomy" id="1463404"/>
    <lineage>
        <taxon>Bacteria</taxon>
        <taxon>Bacillati</taxon>
        <taxon>Bacillota</taxon>
        <taxon>Bacilli</taxon>
        <taxon>Bacillales</taxon>
        <taxon>Bacillaceae</taxon>
        <taxon>Sutcliffiella</taxon>
    </lineage>
</organism>
<comment type="caution">
    <text evidence="1">The sequence shown here is derived from an EMBL/GenBank/DDBJ whole genome shotgun (WGS) entry which is preliminary data.</text>
</comment>
<evidence type="ECO:0000313" key="1">
    <source>
        <dbReference type="EMBL" id="MBM7620210.1"/>
    </source>
</evidence>
<accession>A0ABS2P1A2</accession>
<name>A0ABS2P1A2_9BACI</name>
<dbReference type="Proteomes" id="UP000737402">
    <property type="component" value="Unassembled WGS sequence"/>
</dbReference>
<dbReference type="InterPro" id="IPR021321">
    <property type="entry name" value="DUF2922"/>
</dbReference>